<accession>A0A5C6D8T7</accession>
<gene>
    <name evidence="1" type="ORF">Poly41_50120</name>
</gene>
<dbReference type="EMBL" id="SJPV01000010">
    <property type="protein sequence ID" value="TWU33260.1"/>
    <property type="molecule type" value="Genomic_DNA"/>
</dbReference>
<keyword evidence="2" id="KW-1185">Reference proteome</keyword>
<dbReference type="RefSeq" id="WP_146529555.1">
    <property type="nucleotide sequence ID" value="NZ_SJPV01000010.1"/>
</dbReference>
<dbReference type="AlphaFoldDB" id="A0A5C6D8T7"/>
<protein>
    <submittedName>
        <fullName evidence="1">Uncharacterized protein</fullName>
    </submittedName>
</protein>
<reference evidence="1 2" key="1">
    <citation type="submission" date="2019-02" db="EMBL/GenBank/DDBJ databases">
        <title>Deep-cultivation of Planctomycetes and their phenomic and genomic characterization uncovers novel biology.</title>
        <authorList>
            <person name="Wiegand S."/>
            <person name="Jogler M."/>
            <person name="Boedeker C."/>
            <person name="Pinto D."/>
            <person name="Vollmers J."/>
            <person name="Rivas-Marin E."/>
            <person name="Kohn T."/>
            <person name="Peeters S.H."/>
            <person name="Heuer A."/>
            <person name="Rast P."/>
            <person name="Oberbeckmann S."/>
            <person name="Bunk B."/>
            <person name="Jeske O."/>
            <person name="Meyerdierks A."/>
            <person name="Storesund J.E."/>
            <person name="Kallscheuer N."/>
            <person name="Luecker S."/>
            <person name="Lage O.M."/>
            <person name="Pohl T."/>
            <person name="Merkel B.J."/>
            <person name="Hornburger P."/>
            <person name="Mueller R.-W."/>
            <person name="Bruemmer F."/>
            <person name="Labrenz M."/>
            <person name="Spormann A.M."/>
            <person name="Op Den Camp H."/>
            <person name="Overmann J."/>
            <person name="Amann R."/>
            <person name="Jetten M.S.M."/>
            <person name="Mascher T."/>
            <person name="Medema M.H."/>
            <person name="Devos D.P."/>
            <person name="Kaster A.-K."/>
            <person name="Ovreas L."/>
            <person name="Rohde M."/>
            <person name="Galperin M.Y."/>
            <person name="Jogler C."/>
        </authorList>
    </citation>
    <scope>NUCLEOTIDE SEQUENCE [LARGE SCALE GENOMIC DNA]</scope>
    <source>
        <strain evidence="1 2">Poly41</strain>
    </source>
</reference>
<comment type="caution">
    <text evidence="1">The sequence shown here is derived from an EMBL/GenBank/DDBJ whole genome shotgun (WGS) entry which is preliminary data.</text>
</comment>
<dbReference type="OrthoDB" id="231913at2"/>
<evidence type="ECO:0000313" key="1">
    <source>
        <dbReference type="EMBL" id="TWU33260.1"/>
    </source>
</evidence>
<name>A0A5C6D8T7_9BACT</name>
<organism evidence="1 2">
    <name type="scientific">Novipirellula artificiosorum</name>
    <dbReference type="NCBI Taxonomy" id="2528016"/>
    <lineage>
        <taxon>Bacteria</taxon>
        <taxon>Pseudomonadati</taxon>
        <taxon>Planctomycetota</taxon>
        <taxon>Planctomycetia</taxon>
        <taxon>Pirellulales</taxon>
        <taxon>Pirellulaceae</taxon>
        <taxon>Novipirellula</taxon>
    </lineage>
</organism>
<dbReference type="Proteomes" id="UP000319143">
    <property type="component" value="Unassembled WGS sequence"/>
</dbReference>
<proteinExistence type="predicted"/>
<evidence type="ECO:0000313" key="2">
    <source>
        <dbReference type="Proteomes" id="UP000319143"/>
    </source>
</evidence>
<sequence>MVRDIINMSGTGTESVAILVHGTFAGDDHDSGVKWWQHGSEAASQIQARLSGKELVHTSYFEHAEILELICCNISFGSRPTEIESTARNMDPQLADWFADAKFQTVGQRPVLRVRVRPRVSTATHRSAA</sequence>